<comment type="caution">
    <text evidence="2">The sequence shown here is derived from an EMBL/GenBank/DDBJ whole genome shotgun (WGS) entry which is preliminary data.</text>
</comment>
<protein>
    <submittedName>
        <fullName evidence="2">Uncharacterized protein</fullName>
    </submittedName>
</protein>
<proteinExistence type="predicted"/>
<name>A0AAV9JX75_9PEZI</name>
<dbReference type="AlphaFoldDB" id="A0AAV9JX75"/>
<gene>
    <name evidence="2" type="ORF">LTR36_003122</name>
</gene>
<evidence type="ECO:0000313" key="3">
    <source>
        <dbReference type="Proteomes" id="UP001324427"/>
    </source>
</evidence>
<dbReference type="Gene3D" id="1.20.1250.20">
    <property type="entry name" value="MFS general substrate transporter like domains"/>
    <property type="match status" value="1"/>
</dbReference>
<dbReference type="EMBL" id="JAVFHQ010000002">
    <property type="protein sequence ID" value="KAK4550155.1"/>
    <property type="molecule type" value="Genomic_DNA"/>
</dbReference>
<evidence type="ECO:0000256" key="1">
    <source>
        <dbReference type="SAM" id="Phobius"/>
    </source>
</evidence>
<dbReference type="Proteomes" id="UP001324427">
    <property type="component" value="Unassembled WGS sequence"/>
</dbReference>
<accession>A0AAV9JX75</accession>
<reference evidence="2 3" key="1">
    <citation type="submission" date="2021-11" db="EMBL/GenBank/DDBJ databases">
        <title>Black yeast isolated from Biological Soil Crust.</title>
        <authorList>
            <person name="Kurbessoian T."/>
        </authorList>
    </citation>
    <scope>NUCLEOTIDE SEQUENCE [LARGE SCALE GENOMIC DNA]</scope>
    <source>
        <strain evidence="2 3">CCFEE 5522</strain>
    </source>
</reference>
<dbReference type="InterPro" id="IPR036259">
    <property type="entry name" value="MFS_trans_sf"/>
</dbReference>
<organism evidence="2 3">
    <name type="scientific">Oleoguttula mirabilis</name>
    <dbReference type="NCBI Taxonomy" id="1507867"/>
    <lineage>
        <taxon>Eukaryota</taxon>
        <taxon>Fungi</taxon>
        <taxon>Dikarya</taxon>
        <taxon>Ascomycota</taxon>
        <taxon>Pezizomycotina</taxon>
        <taxon>Dothideomycetes</taxon>
        <taxon>Dothideomycetidae</taxon>
        <taxon>Mycosphaerellales</taxon>
        <taxon>Teratosphaeriaceae</taxon>
        <taxon>Oleoguttula</taxon>
    </lineage>
</organism>
<keyword evidence="3" id="KW-1185">Reference proteome</keyword>
<evidence type="ECO:0000313" key="2">
    <source>
        <dbReference type="EMBL" id="KAK4550155.1"/>
    </source>
</evidence>
<sequence length="86" mass="9685">MPIGLANIGWKMYMVNASWDIVIVVTIAVYWVETKGKTLEEIDALFEGEKHSSVPDVELVRTGQEKLDLGVVEHQLETEIITTKVE</sequence>
<keyword evidence="1" id="KW-0812">Transmembrane</keyword>
<feature type="transmembrane region" description="Helical" evidence="1">
    <location>
        <begin position="12"/>
        <end position="32"/>
    </location>
</feature>
<keyword evidence="1" id="KW-1133">Transmembrane helix</keyword>
<keyword evidence="1" id="KW-0472">Membrane</keyword>